<keyword evidence="5" id="KW-1185">Reference proteome</keyword>
<dbReference type="InParanoid" id="A0A2V0P8J3"/>
<evidence type="ECO:0000313" key="5">
    <source>
        <dbReference type="Proteomes" id="UP000247498"/>
    </source>
</evidence>
<dbReference type="EMBL" id="BDRX01000076">
    <property type="protein sequence ID" value="GBF96184.1"/>
    <property type="molecule type" value="Genomic_DNA"/>
</dbReference>
<evidence type="ECO:0000256" key="2">
    <source>
        <dbReference type="ARBA" id="ARBA00022679"/>
    </source>
</evidence>
<evidence type="ECO:0000256" key="1">
    <source>
        <dbReference type="ARBA" id="ARBA00009861"/>
    </source>
</evidence>
<comment type="caution">
    <text evidence="4">The sequence shown here is derived from an EMBL/GenBank/DDBJ whole genome shotgun (WGS) entry which is preliminary data.</text>
</comment>
<accession>A0A2V0P8J3</accession>
<name>A0A2V0P8J3_9CHLO</name>
<dbReference type="InterPro" id="IPR050317">
    <property type="entry name" value="Plant_Fungal_Acyltransferase"/>
</dbReference>
<dbReference type="GO" id="GO:0016747">
    <property type="term" value="F:acyltransferase activity, transferring groups other than amino-acyl groups"/>
    <property type="evidence" value="ECO:0007669"/>
    <property type="project" value="TreeGrafter"/>
</dbReference>
<evidence type="ECO:0000256" key="3">
    <source>
        <dbReference type="SAM" id="MobiDB-lite"/>
    </source>
</evidence>
<protein>
    <submittedName>
        <fullName evidence="4">Uncharacterized protein</fullName>
    </submittedName>
</protein>
<comment type="similarity">
    <text evidence="1">Belongs to the plant acyltransferase family.</text>
</comment>
<dbReference type="OrthoDB" id="10652546at2759"/>
<sequence>MAWTVMSRELVGGEHLPPQAPALSVVDRTAAPNAFVRVALAFAAPLDAARLRRAVGAVVAAMPSLGCRATKTQDGDWRLAVPPEAPSGGALLLIGRAPAPPPSLFGAPPRRAAYVDLGPSIFPGLPPSLPPEAAAAVELPLFAVALFTCGGGGGGAGDNGDGGGAAGCVLGVSISHMVADFGTLAAALSLLASAYSGARPPSPPPRPAAPAVAALAAAGAPPPPGFEPFNYLRPPPGWHEAAERVFGRPAPLGTVYHVPPARLAELKARALSDLAAAAPAGTTAAAAERAARPSAAAAAAGSAGSGGGEAPGEGEGEGEGWISTHDALIAHVWRRIASLPARRGSGPVPLTMGLDMRRRMPAAACGVSEAGQAALYGNLATTALAAALDVARGGEGGGAMALGAVARQLRRALPRSAALFPGDVAYAASRPSPPGLVILPFLRIVADADAGRTPLLMTSTWALDHAALSFGGAPPLRAGLCLSPAFPLVVALPAPAGAGGGFLVHVWLWQPEAAQLRETVPEL</sequence>
<dbReference type="SUPFAM" id="SSF52777">
    <property type="entry name" value="CoA-dependent acyltransferases"/>
    <property type="match status" value="1"/>
</dbReference>
<gene>
    <name evidence="4" type="ORF">Rsub_08729</name>
</gene>
<dbReference type="PANTHER" id="PTHR31642">
    <property type="entry name" value="TRICHOTHECENE 3-O-ACETYLTRANSFERASE"/>
    <property type="match status" value="1"/>
</dbReference>
<organism evidence="4 5">
    <name type="scientific">Raphidocelis subcapitata</name>
    <dbReference type="NCBI Taxonomy" id="307507"/>
    <lineage>
        <taxon>Eukaryota</taxon>
        <taxon>Viridiplantae</taxon>
        <taxon>Chlorophyta</taxon>
        <taxon>core chlorophytes</taxon>
        <taxon>Chlorophyceae</taxon>
        <taxon>CS clade</taxon>
        <taxon>Sphaeropleales</taxon>
        <taxon>Selenastraceae</taxon>
        <taxon>Raphidocelis</taxon>
    </lineage>
</organism>
<feature type="region of interest" description="Disordered" evidence="3">
    <location>
        <begin position="297"/>
        <end position="320"/>
    </location>
</feature>
<dbReference type="Gene3D" id="3.30.559.10">
    <property type="entry name" value="Chloramphenicol acetyltransferase-like domain"/>
    <property type="match status" value="2"/>
</dbReference>
<dbReference type="Proteomes" id="UP000247498">
    <property type="component" value="Unassembled WGS sequence"/>
</dbReference>
<reference evidence="4 5" key="1">
    <citation type="journal article" date="2018" name="Sci. Rep.">
        <title>Raphidocelis subcapitata (=Pseudokirchneriella subcapitata) provides an insight into genome evolution and environmental adaptations in the Sphaeropleales.</title>
        <authorList>
            <person name="Suzuki S."/>
            <person name="Yamaguchi H."/>
            <person name="Nakajima N."/>
            <person name="Kawachi M."/>
        </authorList>
    </citation>
    <scope>NUCLEOTIDE SEQUENCE [LARGE SCALE GENOMIC DNA]</scope>
    <source>
        <strain evidence="4 5">NIES-35</strain>
    </source>
</reference>
<dbReference type="PANTHER" id="PTHR31642:SF310">
    <property type="entry name" value="FATTY ALCOHOL:CAFFEOYL-COA ACYLTRANSFERASE"/>
    <property type="match status" value="1"/>
</dbReference>
<evidence type="ECO:0000313" key="4">
    <source>
        <dbReference type="EMBL" id="GBF96184.1"/>
    </source>
</evidence>
<dbReference type="AlphaFoldDB" id="A0A2V0P8J3"/>
<proteinExistence type="inferred from homology"/>
<dbReference type="InterPro" id="IPR023213">
    <property type="entry name" value="CAT-like_dom_sf"/>
</dbReference>
<keyword evidence="2" id="KW-0808">Transferase</keyword>